<feature type="compositionally biased region" description="Low complexity" evidence="5">
    <location>
        <begin position="2012"/>
        <end position="2030"/>
    </location>
</feature>
<reference evidence="9 10" key="1">
    <citation type="submission" date="2016-02" db="EMBL/GenBank/DDBJ databases">
        <title>Genome analysis of coral dinoflagellate symbionts highlights evolutionary adaptations to a symbiotic lifestyle.</title>
        <authorList>
            <person name="Aranda M."/>
            <person name="Li Y."/>
            <person name="Liew Y.J."/>
            <person name="Baumgarten S."/>
            <person name="Simakov O."/>
            <person name="Wilson M."/>
            <person name="Piel J."/>
            <person name="Ashoor H."/>
            <person name="Bougouffa S."/>
            <person name="Bajic V.B."/>
            <person name="Ryu T."/>
            <person name="Ravasi T."/>
            <person name="Bayer T."/>
            <person name="Micklem G."/>
            <person name="Kim H."/>
            <person name="Bhak J."/>
            <person name="Lajeunesse T.C."/>
            <person name="Voolstra C.R."/>
        </authorList>
    </citation>
    <scope>NUCLEOTIDE SEQUENCE [LARGE SCALE GENOMIC DNA]</scope>
    <source>
        <strain evidence="9 10">CCMP2467</strain>
    </source>
</reference>
<dbReference type="PROSITE" id="PS50088">
    <property type="entry name" value="ANK_REPEAT"/>
    <property type="match status" value="12"/>
</dbReference>
<dbReference type="PROSITE" id="PS50158">
    <property type="entry name" value="ZF_CCHC"/>
    <property type="match status" value="1"/>
</dbReference>
<feature type="repeat" description="ANK" evidence="3">
    <location>
        <begin position="960"/>
        <end position="992"/>
    </location>
</feature>
<dbReference type="PANTHER" id="PTHR24173:SF74">
    <property type="entry name" value="ANKYRIN REPEAT DOMAIN-CONTAINING PROTEIN 16"/>
    <property type="match status" value="1"/>
</dbReference>
<dbReference type="GO" id="GO:0003676">
    <property type="term" value="F:nucleic acid binding"/>
    <property type="evidence" value="ECO:0007669"/>
    <property type="project" value="InterPro"/>
</dbReference>
<feature type="repeat" description="ANK" evidence="3">
    <location>
        <begin position="927"/>
        <end position="959"/>
    </location>
</feature>
<dbReference type="Gene3D" id="4.10.60.10">
    <property type="entry name" value="Zinc finger, CCHC-type"/>
    <property type="match status" value="1"/>
</dbReference>
<feature type="chain" id="PRO_5012186868" evidence="6">
    <location>
        <begin position="28"/>
        <end position="3409"/>
    </location>
</feature>
<keyword evidence="10" id="KW-1185">Reference proteome</keyword>
<keyword evidence="4" id="KW-0862">Zinc</keyword>
<name>A0A1Q9EXZ5_SYMMI</name>
<dbReference type="PROSITE" id="PS50297">
    <property type="entry name" value="ANK_REP_REGION"/>
    <property type="match status" value="12"/>
</dbReference>
<dbReference type="Proteomes" id="UP000186817">
    <property type="component" value="Unassembled WGS sequence"/>
</dbReference>
<dbReference type="InterPro" id="IPR013103">
    <property type="entry name" value="RVT_2"/>
</dbReference>
<dbReference type="GO" id="GO:0008270">
    <property type="term" value="F:zinc ion binding"/>
    <property type="evidence" value="ECO:0007669"/>
    <property type="project" value="UniProtKB-KW"/>
</dbReference>
<evidence type="ECO:0000259" key="7">
    <source>
        <dbReference type="PROSITE" id="PS50158"/>
    </source>
</evidence>
<evidence type="ECO:0000256" key="6">
    <source>
        <dbReference type="SAM" id="SignalP"/>
    </source>
</evidence>
<dbReference type="InterPro" id="IPR002110">
    <property type="entry name" value="Ankyrin_rpt"/>
</dbReference>
<dbReference type="Gene3D" id="3.30.420.10">
    <property type="entry name" value="Ribonuclease H-like superfamily/Ribonuclease H"/>
    <property type="match status" value="1"/>
</dbReference>
<dbReference type="GO" id="GO:0015074">
    <property type="term" value="P:DNA integration"/>
    <property type="evidence" value="ECO:0007669"/>
    <property type="project" value="InterPro"/>
</dbReference>
<protein>
    <submittedName>
        <fullName evidence="9">Ankyrin repeat domain-containing protein 17</fullName>
    </submittedName>
</protein>
<dbReference type="InterPro" id="IPR001584">
    <property type="entry name" value="Integrase_cat-core"/>
</dbReference>
<feature type="region of interest" description="Disordered" evidence="5">
    <location>
        <begin position="2720"/>
        <end position="2749"/>
    </location>
</feature>
<dbReference type="InterPro" id="IPR001878">
    <property type="entry name" value="Znf_CCHC"/>
</dbReference>
<sequence length="3409" mass="374720">MFMGITNIFAFFSVFFNLNMPLPLNFGRPIVRTQKAPAENRVEELWSWRRSQLCGNPIRTIPPDLSGLETHERQEDIYQMLEQALRLHEEGERAILRCLHCPYDSGRPVVLVVAVYRETLKTTQLVVAKVLWDVTDDEVSEQSRAGEELRRTLTTVNRVASGPRNHLATQIGGSSNYFFDLSKHVALVALELPLACTEPPEVLSAALGQQLEVPFVLLRDIVLAAATGRSDMTLAASLAPTLESLLASLVAPGSVLGRLMSSPQRARIDIVEAYKLDTLGFQTFRAPEDPRSIGAFNIKFDMLSKATGTLIAELCKTVGIEEDFRNLLSEKLHAIKALCNRLEKKSWGKDAWRPLCCMAHGNLTTRSVIVDALGSTWLYDWGTHSTTISWQGHGKSGGQQPLFRDLARLSARILFEGCRLPLSLQQAQQICAASWVDLTDLSRWFSIPKSVAYLFQRKMLESDFSKDSIGMASKAQATRRVSKMLEQAAAGPAPLAAESLQGRLVGRDVDVRRAFREAQCLGRAIMALPLLGLPEGLNAARSMHSEASQSEGEVDTVGDPNGPRGLAWKQQKVPKPLLRLKAGSLIQVFMLSGEMVVGIPAEDLEELNDIRGLKRRLNQSHGVVPRFRQKFLFEGQSMEDTDMLSSAMDLYLVVLPFAEVSQSQMDELLAAADRGSVSEVESILLLPQDPDLFGMDGCTALMNACAEGHFEIVQLLLEAGADKDVADNEGCTALMRACENGHEEIVGLLLEAGANTDAADNEGDRALLWAAGEGHVEIVRLLLDSGAHKDVADNEGQTALFWASSEGHVEIVRLLLDAGAVTDAADNEGNTALCWACEKGHAEIVRSLLEAGVATDAADKKGYTALIWACGEGHVEIVRLLLDSGANTDVADKEGQTALLWASGEGHVEIVRLLMDSSAQADAADNDGQTALCWASGEGHFETVRVLLEAGADANAADNDAQTSLFWASAAGHVEIVHLLLDAGAVKDAANNDGETSLVWACAKGHVEIVRLLLEAGADMHVADSKGRTTLMKACEKGYVEIVHLLLQAGADTDAADNEGDRALFWACEQGNVAIVRLLLDAGADRDLADKNGYTAFFWASGEGHDEIVRLLFFQNSKALHTAAQASRQLALERFLGDPVWVQKMVYPDVVPKNNVSLLPVDTSPLLLGLPLLEEVLALVVGTSLDPWQKAWACSFAADLATKLLPHLQGLLGRETLPRTLSCDLEGEAQEDQGLIGMDVRFAKGHRLSATGEPKVCSDLAWSFGSRQRSTDGTFAFRRQCQLTPEFLEKALLGWPCPVAGVPNAAVTEHRRRLGALPAGENDWQKDEDCLEAVRAARRKNLWRKAAGALYEVEAISLKPVRRLNTQRRIANQGPVALALHEVTDSLTLSATPENAQELKVLGQRLGTVAYAANAVQCCPHSREHSDSVWAPLASEYDTFPCTLCRQKVSAAHPQEAYFAHCAECWHFQGQARKALRTEPGSLHFAGDLHMSDGGGSNSLKYFSGDGDTDHKEYQRWKTWTMNKMLVMDKLPKAARGSFVWTLLQGRALEVVEHLKPEEYQKEGGENVLFALLDQRWPVKDKAEEIGEHVSEVFMLKSKEGETVRAWCARAREVFDRCQRKTSVSFPEEARGWILLNCSGMNEEQRAVVLARGSGSLKFDDVSKAMRSCYPEFVVPRKRSTAAHYMENDYQNWWNEYPEAEAEEPEADAGFEDVELFLAEHGNSGYLDEAEESYQEHEVAEVLQTSWKDRRAELNKLQKGRKFHQASDVKRQFRVEIEELKKRTQCRRCGKTGHWARECRAPASSTTGAAASSTTGAASVQTEHFICMVTDSSLSRPHVQDMLSALRSRRMQEETVLLVSSPGYAILDSGCGRSVIGSETLQRFRDLWKEADIPPPKVSREVNSFRFGNGGQETTDQVIEMPVQLAGRRGVVRAAIIRGKAPLLMSRPALKKLGATMDFSSDTLQMFNDGTVINMMVNEAGQYMIPVADFSIPTKTTEVESFGTNAKEDSEPSPSGSVSDSGCVSGSKSDPPGRVPDSPQAVAEVVPVPPLPVMPDSTKQWNAKQWRQFRAAAKRAGQADLASGKASPRTSKVDIIEVFMPPRFGEVAAQKGLSCVSADLITGWDFRKPAHREAMQALVRDAAPTLLVLGQPGSWSGGWFEQSGANLDPKETRARLAMLKMLNLFCADLARAQLASGGRVLFECPRDSVAWKLPRIQFLFDRMQVLEVDFCCFGLRVPRGQLISKSTRFLVSHADMRSLEKVCPRGKDHNHLRHCSLQDNVPDLGSVSQHASRYPLGFVRAVLRTVKEFPRTPICLVQTGTEQECLVAERVRALNAQDPAQMKETLLRLHANLGHPPNSALCRVLKHGGATPEAQELAKTIECDVCKAQKRPEVPPPAQTDRPTRFNAKVGLDIKYMPGWKANMKIPALNVVDFASSFQLMIPLPHRETSELIRSTFMERWVSWAGPPDQVVIDPAQANLSDMLTTPLEHAGSRVAITAAEAHWQLGKVEVHGGWFARVLEKVLADNPPQTKQAWLECVQAAHCKNELIQVYGMTPAQFVFGRNPRVPHNLLDEPLEVVPATASLYEESVARAVAIRQAARQAVIQLQDSKALRLSLAARPRRVQSYQPGDLVAYWRTQKSLQGVIQWGGRWYGPATVLGYVGRNLVVVHKKQIMRCAPEQVRPSTSEEKALAETPHLELLGIKGMIERGELQSKQYVDVVPEGNPPQEPVEGQPPVASETAEAIGQSAQDAFRQEHTAMQPNPEAEPAMPPSEPSQGSQAPAQGSTYGPVRHRVSAKSSPLQLLRPREMIADDFSEMMQEVVPQLVSQAMQSSNAESSGAQASRGVKRDASPTPGESARAKRPTTGADDDEMPPVPDGDEDLSVQWFDVLLAEAQQSCGSVETLVAAHVNKRASKEVPATGNPMDVQPLVDEAKLIEWNTVSMLFQVIASSKWTLRLGDIKGALLSSGELPDKYRPLYARLPPGGIPGVPSDSLIEVIGHVYGLNDAPAAWHRTLDKALTEAGFERSRLDSCLYYLRDGEHLAGVYGVHVDDCATGGEGAKYEAALNRLKSQFEFRKWRLGDGDFCGSRYKQCPKTFEITVAQSGFVDKIKPLRLSRRRAQEKESPLTTDEIRCLRAINGSLNWLSSQSRPDLATQVSFSQQAFPTPVVADALAANNAVRRARQHRDLTLTYKAIPLPQLTVICHSDAAYANGRGGATQAGYVISFADASMDSGSIAQWSPAFWKSYRLPRVVNSTLSAEAQAMTTATGMCEWSLLLLSEALDGPCFLQSMWQQAARRKAMIVTDCKSLFDHLQSRSSPTLDDKRTALDIVILRESLQKTSASLRWVPTNRMLADAMTKEAADALDMLRACLKEGQYQISEEETILQWRSQERERRKTFAQGRVNTSP</sequence>
<proteinExistence type="predicted"/>
<feature type="region of interest" description="Disordered" evidence="5">
    <location>
        <begin position="1999"/>
        <end position="2040"/>
    </location>
</feature>
<feature type="repeat" description="ANK" evidence="3">
    <location>
        <begin position="993"/>
        <end position="1025"/>
    </location>
</feature>
<evidence type="ECO:0000256" key="5">
    <source>
        <dbReference type="SAM" id="MobiDB-lite"/>
    </source>
</evidence>
<feature type="repeat" description="ANK" evidence="3">
    <location>
        <begin position="696"/>
        <end position="728"/>
    </location>
</feature>
<dbReference type="OrthoDB" id="444035at2759"/>
<comment type="caution">
    <text evidence="9">The sequence shown here is derived from an EMBL/GenBank/DDBJ whole genome shotgun (WGS) entry which is preliminary data.</text>
</comment>
<feature type="repeat" description="ANK" evidence="3">
    <location>
        <begin position="795"/>
        <end position="827"/>
    </location>
</feature>
<gene>
    <name evidence="9" type="primary">ANKRD17</name>
    <name evidence="9" type="ORF">AK812_SmicGene3819</name>
</gene>
<feature type="domain" description="Integrase catalytic" evidence="8">
    <location>
        <begin position="2399"/>
        <end position="2564"/>
    </location>
</feature>
<dbReference type="InterPro" id="IPR036875">
    <property type="entry name" value="Znf_CCHC_sf"/>
</dbReference>
<feature type="region of interest" description="Disordered" evidence="5">
    <location>
        <begin position="2829"/>
        <end position="2880"/>
    </location>
</feature>
<dbReference type="SMART" id="SM00248">
    <property type="entry name" value="ANK"/>
    <property type="match status" value="13"/>
</dbReference>
<feature type="repeat" description="ANK" evidence="3">
    <location>
        <begin position="861"/>
        <end position="893"/>
    </location>
</feature>
<evidence type="ECO:0000256" key="3">
    <source>
        <dbReference type="PROSITE-ProRule" id="PRU00023"/>
    </source>
</evidence>
<organism evidence="9 10">
    <name type="scientific">Symbiodinium microadriaticum</name>
    <name type="common">Dinoflagellate</name>
    <name type="synonym">Zooxanthella microadriatica</name>
    <dbReference type="NCBI Taxonomy" id="2951"/>
    <lineage>
        <taxon>Eukaryota</taxon>
        <taxon>Sar</taxon>
        <taxon>Alveolata</taxon>
        <taxon>Dinophyceae</taxon>
        <taxon>Suessiales</taxon>
        <taxon>Symbiodiniaceae</taxon>
        <taxon>Symbiodinium</taxon>
    </lineage>
</organism>
<dbReference type="SUPFAM" id="SSF53098">
    <property type="entry name" value="Ribonuclease H-like"/>
    <property type="match status" value="1"/>
</dbReference>
<dbReference type="SUPFAM" id="SSF57756">
    <property type="entry name" value="Retrovirus zinc finger-like domains"/>
    <property type="match status" value="1"/>
</dbReference>
<feature type="region of interest" description="Disordered" evidence="5">
    <location>
        <begin position="542"/>
        <end position="568"/>
    </location>
</feature>
<dbReference type="PROSITE" id="PS50994">
    <property type="entry name" value="INTEGRASE"/>
    <property type="match status" value="1"/>
</dbReference>
<dbReference type="SUPFAM" id="SSF48403">
    <property type="entry name" value="Ankyrin repeat"/>
    <property type="match status" value="2"/>
</dbReference>
<feature type="repeat" description="ANK" evidence="3">
    <location>
        <begin position="828"/>
        <end position="860"/>
    </location>
</feature>
<evidence type="ECO:0000259" key="8">
    <source>
        <dbReference type="PROSITE" id="PS50994"/>
    </source>
</evidence>
<feature type="repeat" description="ANK" evidence="3">
    <location>
        <begin position="894"/>
        <end position="926"/>
    </location>
</feature>
<dbReference type="Pfam" id="PF00023">
    <property type="entry name" value="Ank"/>
    <property type="match status" value="1"/>
</dbReference>
<dbReference type="Pfam" id="PF00098">
    <property type="entry name" value="zf-CCHC"/>
    <property type="match status" value="1"/>
</dbReference>
<feature type="repeat" description="ANK" evidence="3">
    <location>
        <begin position="1059"/>
        <end position="1091"/>
    </location>
</feature>
<feature type="region of interest" description="Disordered" evidence="5">
    <location>
        <begin position="2762"/>
        <end position="2802"/>
    </location>
</feature>
<keyword evidence="1" id="KW-0677">Repeat</keyword>
<dbReference type="Gene3D" id="2.40.70.10">
    <property type="entry name" value="Acid Proteases"/>
    <property type="match status" value="1"/>
</dbReference>
<dbReference type="InterPro" id="IPR012337">
    <property type="entry name" value="RNaseH-like_sf"/>
</dbReference>
<accession>A0A1Q9EXZ5</accession>
<feature type="repeat" description="ANK" evidence="3">
    <location>
        <begin position="729"/>
        <end position="761"/>
    </location>
</feature>
<dbReference type="Gene3D" id="1.25.40.20">
    <property type="entry name" value="Ankyrin repeat-containing domain"/>
    <property type="match status" value="4"/>
</dbReference>
<feature type="compositionally biased region" description="Acidic residues" evidence="5">
    <location>
        <begin position="2868"/>
        <end position="2880"/>
    </location>
</feature>
<feature type="compositionally biased region" description="Polar residues" evidence="5">
    <location>
        <begin position="2829"/>
        <end position="2842"/>
    </location>
</feature>
<evidence type="ECO:0000256" key="2">
    <source>
        <dbReference type="ARBA" id="ARBA00023043"/>
    </source>
</evidence>
<dbReference type="PANTHER" id="PTHR24173">
    <property type="entry name" value="ANKYRIN REPEAT CONTAINING"/>
    <property type="match status" value="1"/>
</dbReference>
<dbReference type="InterPro" id="IPR036397">
    <property type="entry name" value="RNaseH_sf"/>
</dbReference>
<evidence type="ECO:0000256" key="1">
    <source>
        <dbReference type="ARBA" id="ARBA00022737"/>
    </source>
</evidence>
<keyword evidence="4" id="KW-0479">Metal-binding</keyword>
<feature type="repeat" description="ANK" evidence="3">
    <location>
        <begin position="762"/>
        <end position="794"/>
    </location>
</feature>
<evidence type="ECO:0000256" key="4">
    <source>
        <dbReference type="PROSITE-ProRule" id="PRU00047"/>
    </source>
</evidence>
<dbReference type="InterPro" id="IPR021109">
    <property type="entry name" value="Peptidase_aspartic_dom_sf"/>
</dbReference>
<feature type="compositionally biased region" description="Polar residues" evidence="5">
    <location>
        <begin position="2778"/>
        <end position="2787"/>
    </location>
</feature>
<keyword evidence="2 3" id="KW-0040">ANK repeat</keyword>
<dbReference type="Pfam" id="PF12796">
    <property type="entry name" value="Ank_2"/>
    <property type="match status" value="4"/>
</dbReference>
<keyword evidence="6" id="KW-0732">Signal</keyword>
<evidence type="ECO:0000313" key="10">
    <source>
        <dbReference type="Proteomes" id="UP000186817"/>
    </source>
</evidence>
<dbReference type="Pfam" id="PF07727">
    <property type="entry name" value="RVT_2"/>
    <property type="match status" value="1"/>
</dbReference>
<dbReference type="SMART" id="SM00343">
    <property type="entry name" value="ZnF_C2HC"/>
    <property type="match status" value="1"/>
</dbReference>
<feature type="repeat" description="ANK" evidence="3">
    <location>
        <begin position="1026"/>
        <end position="1058"/>
    </location>
</feature>
<evidence type="ECO:0000313" key="9">
    <source>
        <dbReference type="EMBL" id="OLQ12320.1"/>
    </source>
</evidence>
<feature type="domain" description="CCHC-type" evidence="7">
    <location>
        <begin position="1786"/>
        <end position="1800"/>
    </location>
</feature>
<dbReference type="InterPro" id="IPR036770">
    <property type="entry name" value="Ankyrin_rpt-contain_sf"/>
</dbReference>
<dbReference type="EMBL" id="LSRX01000045">
    <property type="protein sequence ID" value="OLQ12320.1"/>
    <property type="molecule type" value="Genomic_DNA"/>
</dbReference>
<dbReference type="PRINTS" id="PR01415">
    <property type="entry name" value="ANKYRIN"/>
</dbReference>
<feature type="signal peptide" evidence="6">
    <location>
        <begin position="1"/>
        <end position="27"/>
    </location>
</feature>
<keyword evidence="4" id="KW-0863">Zinc-finger</keyword>
<dbReference type="Pfam" id="PF13637">
    <property type="entry name" value="Ank_4"/>
    <property type="match status" value="1"/>
</dbReference>